<dbReference type="AlphaFoldDB" id="A0A7D5K8D5"/>
<dbReference type="Proteomes" id="UP000509750">
    <property type="component" value="Chromosome"/>
</dbReference>
<dbReference type="EMBL" id="CP058529">
    <property type="protein sequence ID" value="QLG28179.1"/>
    <property type="molecule type" value="Genomic_DNA"/>
</dbReference>
<gene>
    <name evidence="1" type="ORF">HUG10_11735</name>
</gene>
<protein>
    <submittedName>
        <fullName evidence="1">Uncharacterized protein</fullName>
    </submittedName>
</protein>
<organism evidence="1 2">
    <name type="scientific">Halorarum halophilum</name>
    <dbReference type="NCBI Taxonomy" id="2743090"/>
    <lineage>
        <taxon>Archaea</taxon>
        <taxon>Methanobacteriati</taxon>
        <taxon>Methanobacteriota</taxon>
        <taxon>Stenosarchaea group</taxon>
        <taxon>Halobacteria</taxon>
        <taxon>Halobacteriales</taxon>
        <taxon>Haloferacaceae</taxon>
        <taxon>Halorarum</taxon>
    </lineage>
</organism>
<reference evidence="1 2" key="1">
    <citation type="submission" date="2020-07" db="EMBL/GenBank/DDBJ databases">
        <title>Gai3-2, isolated from salt lake.</title>
        <authorList>
            <person name="Cui H."/>
            <person name="Shi X."/>
        </authorList>
    </citation>
    <scope>NUCLEOTIDE SEQUENCE [LARGE SCALE GENOMIC DNA]</scope>
    <source>
        <strain evidence="1 2">Gai3-2</strain>
    </source>
</reference>
<dbReference type="OrthoDB" id="379438at2157"/>
<dbReference type="RefSeq" id="WP_179169754.1">
    <property type="nucleotide sequence ID" value="NZ_CP058529.1"/>
</dbReference>
<sequence>MTLEDAGVEGHVSDHINSDRIVDGRPVDRPHICVYRIPEDDDKTLEEPHEAHDVVLRAAVNEDGARTVRESWGFFSSTREAARKAVDLAEEEDAVIWDDIIVIREPDEGAE</sequence>
<evidence type="ECO:0000313" key="1">
    <source>
        <dbReference type="EMBL" id="QLG28179.1"/>
    </source>
</evidence>
<proteinExistence type="predicted"/>
<accession>A0A7D5K8D5</accession>
<dbReference type="GeneID" id="56029514"/>
<name>A0A7D5K8D5_9EURY</name>
<evidence type="ECO:0000313" key="2">
    <source>
        <dbReference type="Proteomes" id="UP000509750"/>
    </source>
</evidence>
<keyword evidence="2" id="KW-1185">Reference proteome</keyword>
<dbReference type="KEGG" id="halg:HUG10_11735"/>